<dbReference type="CDD" id="cd00085">
    <property type="entry name" value="HNHc"/>
    <property type="match status" value="1"/>
</dbReference>
<keyword evidence="2" id="KW-0540">Nuclease</keyword>
<keyword evidence="2" id="KW-0378">Hydrolase</keyword>
<dbReference type="Pfam" id="PF01844">
    <property type="entry name" value="HNH"/>
    <property type="match status" value="1"/>
</dbReference>
<gene>
    <name evidence="2" type="ORF">HJ588_16990</name>
</gene>
<evidence type="ECO:0000259" key="1">
    <source>
        <dbReference type="SMART" id="SM00507"/>
    </source>
</evidence>
<keyword evidence="2" id="KW-0255">Endonuclease</keyword>
<name>A0A849AME5_9MICO</name>
<proteinExistence type="predicted"/>
<evidence type="ECO:0000313" key="2">
    <source>
        <dbReference type="EMBL" id="NNG40957.1"/>
    </source>
</evidence>
<dbReference type="Proteomes" id="UP000557772">
    <property type="component" value="Unassembled WGS sequence"/>
</dbReference>
<evidence type="ECO:0000313" key="3">
    <source>
        <dbReference type="Proteomes" id="UP000557772"/>
    </source>
</evidence>
<protein>
    <submittedName>
        <fullName evidence="2">HNH endonuclease</fullName>
    </submittedName>
</protein>
<dbReference type="GO" id="GO:0004519">
    <property type="term" value="F:endonuclease activity"/>
    <property type="evidence" value="ECO:0007669"/>
    <property type="project" value="UniProtKB-KW"/>
</dbReference>
<dbReference type="RefSeq" id="WP_171157814.1">
    <property type="nucleotide sequence ID" value="NZ_JABENB010000003.1"/>
</dbReference>
<keyword evidence="3" id="KW-1185">Reference proteome</keyword>
<organism evidence="2 3">
    <name type="scientific">Flexivirga aerilata</name>
    <dbReference type="NCBI Taxonomy" id="1656889"/>
    <lineage>
        <taxon>Bacteria</taxon>
        <taxon>Bacillati</taxon>
        <taxon>Actinomycetota</taxon>
        <taxon>Actinomycetes</taxon>
        <taxon>Micrococcales</taxon>
        <taxon>Dermacoccaceae</taxon>
        <taxon>Flexivirga</taxon>
    </lineage>
</organism>
<dbReference type="InterPro" id="IPR002711">
    <property type="entry name" value="HNH"/>
</dbReference>
<accession>A0A849AME5</accession>
<dbReference type="EMBL" id="JABENB010000003">
    <property type="protein sequence ID" value="NNG40957.1"/>
    <property type="molecule type" value="Genomic_DNA"/>
</dbReference>
<dbReference type="Gene3D" id="1.10.30.50">
    <property type="match status" value="1"/>
</dbReference>
<dbReference type="InterPro" id="IPR003615">
    <property type="entry name" value="HNH_nuc"/>
</dbReference>
<dbReference type="GO" id="GO:0008270">
    <property type="term" value="F:zinc ion binding"/>
    <property type="evidence" value="ECO:0007669"/>
    <property type="project" value="InterPro"/>
</dbReference>
<dbReference type="SMART" id="SM00507">
    <property type="entry name" value="HNHc"/>
    <property type="match status" value="1"/>
</dbReference>
<comment type="caution">
    <text evidence="2">The sequence shown here is derived from an EMBL/GenBank/DDBJ whole genome shotgun (WGS) entry which is preliminary data.</text>
</comment>
<dbReference type="AlphaFoldDB" id="A0A849AME5"/>
<feature type="domain" description="HNH nuclease" evidence="1">
    <location>
        <begin position="436"/>
        <end position="487"/>
    </location>
</feature>
<sequence>MTAEIEVAQRVQNTAWAAQSARVAQLAAVESVVEIGTGREREITHPIGEFQSEWLPVDLGVRLGWSDRQVQDRINDSVAAITCTPRLFAQTAEGMLDSRKLTAVTDVVSAAPEQAIAAVEDALVTQDPATLTSTKLARRARRLLTDADAVEADRAAAARRARRIDVTCEEHWEPGLSTIRAALPTQTAATVMAAVTELARQWHQDTTTDKGMHQCRADAFTDLLLSNAQVSTRLTFQVPVEADAGARPDAATTRTAVVDGPSVAEPDNAWGAPTADETRLLFDLASSSPTGVLPPGALAGGDARWGVREIAGSYPDDVPVWELDLDIPPPDDPVDFPAVLIHSPAQSRGGPPGFALCTAGRATSSTSVPSSAVPSTGARRTGPVRDVLVPGVGVIPAGVVCGLTGALGTTVSRVLVDARTGTTAETSTHAYRPHAGLARFVRTRDQHCRFPGCTRPAWLCELDHVIPWPAGSTSADNLEALCKHHHRAKHETAWRVTMTADGLCTWVSPSGRRYLTHPGD</sequence>
<reference evidence="2 3" key="1">
    <citation type="submission" date="2020-05" db="EMBL/GenBank/DDBJ databases">
        <title>Flexivirga sp. ID2601S isolated from air conditioner.</title>
        <authorList>
            <person name="Kim D.H."/>
        </authorList>
    </citation>
    <scope>NUCLEOTIDE SEQUENCE [LARGE SCALE GENOMIC DNA]</scope>
    <source>
        <strain evidence="2 3">ID2601S</strain>
    </source>
</reference>
<dbReference type="GO" id="GO:0003676">
    <property type="term" value="F:nucleic acid binding"/>
    <property type="evidence" value="ECO:0007669"/>
    <property type="project" value="InterPro"/>
</dbReference>